<dbReference type="Proteomes" id="UP000059188">
    <property type="component" value="Unassembled WGS sequence"/>
</dbReference>
<dbReference type="PROSITE" id="PS50181">
    <property type="entry name" value="FBOX"/>
    <property type="match status" value="1"/>
</dbReference>
<dbReference type="SUPFAM" id="SSF81383">
    <property type="entry name" value="F-box domain"/>
    <property type="match status" value="1"/>
</dbReference>
<dbReference type="OrthoDB" id="3256413at2759"/>
<gene>
    <name evidence="2" type="ORF">RSOLAG1IB_02966</name>
</gene>
<dbReference type="InterPro" id="IPR001810">
    <property type="entry name" value="F-box_dom"/>
</dbReference>
<dbReference type="InterPro" id="IPR036047">
    <property type="entry name" value="F-box-like_dom_sf"/>
</dbReference>
<dbReference type="SMART" id="SM00256">
    <property type="entry name" value="FBOX"/>
    <property type="match status" value="1"/>
</dbReference>
<sequence>MATYLLLDLPQEIILSILVHTPAKDLLIWYQVCRLLKSLIDNSAELQYFIELYSFGYVHPSNPRPDLLSSEKVQLLKQHQKRWRSTSWTQVDTYPLKKRNPISTSSTYDFCGGIYAQGCSLIGGTYTRRLDLYQLPSINKGLSWKQWTFDDLGVDTRDFVMQPDYDLLVLLELKQTILYPNSAAINERDPDRTQYFTIHLRTLGTNEPHPDAARSTISYSTPSYRRTTSSFYFQIVGRYLAIQFLVTDATGSDKFRLRVWDWTTGNDVTYIEPWHPGAEIFTFLSDRLILIPFLEVVSTGDAGILTPRTHGKLAIFTFTEPTDNNPAEAARQIASFDLPVSENPFLDLRGLSCRCDPAPAPSPRSATRYDNRPKLFDLAPDSRVLCLKMKSPGLIAIEEMESTLYVQFASLIDAVAHLLDEPNKPVLNIPWNDWAEGTSWVDTDLLYTGNECYVYGQRVVSVGLDHSDEDSDLDEIAALMRRSSSLCIFDFDPTRTKREISLIESEIEIFDPKHDMVLGAWGEGPSLRRVFVEGEHAADAPFALRKTLINERLGQHYYVMVDDEHVVMAMQRPGRESSLVVYSFN</sequence>
<evidence type="ECO:0000313" key="2">
    <source>
        <dbReference type="EMBL" id="CEL58220.1"/>
    </source>
</evidence>
<dbReference type="AlphaFoldDB" id="A0A0B7FKM0"/>
<evidence type="ECO:0000259" key="1">
    <source>
        <dbReference type="PROSITE" id="PS50181"/>
    </source>
</evidence>
<reference evidence="2 3" key="1">
    <citation type="submission" date="2014-11" db="EMBL/GenBank/DDBJ databases">
        <authorList>
            <person name="Wibberg Daniel"/>
        </authorList>
    </citation>
    <scope>NUCLEOTIDE SEQUENCE [LARGE SCALE GENOMIC DNA]</scope>
    <source>
        <strain evidence="2">Rhizoctonia solani AG1-IB 7/3/14</strain>
    </source>
</reference>
<feature type="domain" description="F-box" evidence="1">
    <location>
        <begin position="3"/>
        <end position="52"/>
    </location>
</feature>
<dbReference type="EMBL" id="LN679102">
    <property type="protein sequence ID" value="CEL58220.1"/>
    <property type="molecule type" value="Genomic_DNA"/>
</dbReference>
<proteinExistence type="predicted"/>
<dbReference type="STRING" id="1108050.A0A0B7FKM0"/>
<name>A0A0B7FKM0_THACB</name>
<dbReference type="Gene3D" id="1.20.1280.50">
    <property type="match status" value="1"/>
</dbReference>
<keyword evidence="3" id="KW-1185">Reference proteome</keyword>
<protein>
    <recommendedName>
        <fullName evidence="1">F-box domain-containing protein</fullName>
    </recommendedName>
</protein>
<accession>A0A0B7FKM0</accession>
<evidence type="ECO:0000313" key="3">
    <source>
        <dbReference type="Proteomes" id="UP000059188"/>
    </source>
</evidence>
<organism evidence="2 3">
    <name type="scientific">Thanatephorus cucumeris (strain AG1-IB / isolate 7/3/14)</name>
    <name type="common">Lettuce bottom rot fungus</name>
    <name type="synonym">Rhizoctonia solani</name>
    <dbReference type="NCBI Taxonomy" id="1108050"/>
    <lineage>
        <taxon>Eukaryota</taxon>
        <taxon>Fungi</taxon>
        <taxon>Dikarya</taxon>
        <taxon>Basidiomycota</taxon>
        <taxon>Agaricomycotina</taxon>
        <taxon>Agaricomycetes</taxon>
        <taxon>Cantharellales</taxon>
        <taxon>Ceratobasidiaceae</taxon>
        <taxon>Rhizoctonia</taxon>
        <taxon>Rhizoctonia solani AG-1</taxon>
    </lineage>
</organism>